<proteinExistence type="predicted"/>
<organism evidence="1 2">
    <name type="scientific">Pseudogulbenkiania ferrooxidans 2002</name>
    <dbReference type="NCBI Taxonomy" id="279714"/>
    <lineage>
        <taxon>Bacteria</taxon>
        <taxon>Pseudomonadati</taxon>
        <taxon>Pseudomonadota</taxon>
        <taxon>Betaproteobacteria</taxon>
        <taxon>Neisseriales</taxon>
        <taxon>Chromobacteriaceae</taxon>
        <taxon>Pseudogulbenkiania</taxon>
    </lineage>
</organism>
<evidence type="ECO:0000313" key="2">
    <source>
        <dbReference type="Proteomes" id="UP000003165"/>
    </source>
</evidence>
<gene>
    <name evidence="1" type="ORF">FuraDRAFT_0424</name>
</gene>
<sequence length="101" mass="11227">MYAGDLAEALFKASYDLADMPSLMNIGLGYDFTVNEYYQMAAEVIGYDGEFTHDLSKPVGMNRKLTDASKARAWGWVASSSLKEGLAKTYDFYLNTMIGNK</sequence>
<dbReference type="PANTHER" id="PTHR43238:SF1">
    <property type="entry name" value="GDP-L-FUCOSE SYNTHASE"/>
    <property type="match status" value="1"/>
</dbReference>
<comment type="caution">
    <text evidence="1">The sequence shown here is derived from an EMBL/GenBank/DDBJ whole genome shotgun (WGS) entry which is preliminary data.</text>
</comment>
<dbReference type="Proteomes" id="UP000003165">
    <property type="component" value="Unassembled WGS sequence"/>
</dbReference>
<protein>
    <submittedName>
        <fullName evidence="1">NAD-dependent epimerase/dehydratase</fullName>
    </submittedName>
</protein>
<dbReference type="AlphaFoldDB" id="B9YZ89"/>
<dbReference type="Gene3D" id="3.90.25.10">
    <property type="entry name" value="UDP-galactose 4-epimerase, domain 1"/>
    <property type="match status" value="1"/>
</dbReference>
<dbReference type="GO" id="GO:0050577">
    <property type="term" value="F:GDP-L-fucose synthase activity"/>
    <property type="evidence" value="ECO:0007669"/>
    <property type="project" value="TreeGrafter"/>
</dbReference>
<keyword evidence="2" id="KW-1185">Reference proteome</keyword>
<dbReference type="SUPFAM" id="SSF51735">
    <property type="entry name" value="NAD(P)-binding Rossmann-fold domains"/>
    <property type="match status" value="1"/>
</dbReference>
<accession>B9YZ89</accession>
<dbReference type="Gene3D" id="3.40.50.720">
    <property type="entry name" value="NAD(P)-binding Rossmann-like Domain"/>
    <property type="match status" value="1"/>
</dbReference>
<dbReference type="PANTHER" id="PTHR43238">
    <property type="entry name" value="GDP-L-FUCOSE SYNTHASE"/>
    <property type="match status" value="1"/>
</dbReference>
<evidence type="ECO:0000313" key="1">
    <source>
        <dbReference type="EMBL" id="EEG10442.1"/>
    </source>
</evidence>
<dbReference type="EMBL" id="ACIS01000001">
    <property type="protein sequence ID" value="EEG10442.1"/>
    <property type="molecule type" value="Genomic_DNA"/>
</dbReference>
<name>B9YZ89_9NEIS</name>
<reference evidence="1 2" key="1">
    <citation type="submission" date="2009-02" db="EMBL/GenBank/DDBJ databases">
        <title>Sequencing of the draft genome and assembly of Lutiella nitroferrum 2002.</title>
        <authorList>
            <consortium name="US DOE Joint Genome Institute (JGI-PGF)"/>
            <person name="Lucas S."/>
            <person name="Copeland A."/>
            <person name="Lapidus A."/>
            <person name="Glavina del Rio T."/>
            <person name="Tice H."/>
            <person name="Bruce D."/>
            <person name="Goodwin L."/>
            <person name="Pitluck S."/>
            <person name="Larimer F."/>
            <person name="Land M.L."/>
            <person name="Hauser L."/>
            <person name="Coates J.D."/>
        </authorList>
    </citation>
    <scope>NUCLEOTIDE SEQUENCE [LARGE SCALE GENOMIC DNA]</scope>
    <source>
        <strain evidence="1 2">2002</strain>
    </source>
</reference>
<dbReference type="InterPro" id="IPR036291">
    <property type="entry name" value="NAD(P)-bd_dom_sf"/>
</dbReference>
<dbReference type="eggNOG" id="COG0451">
    <property type="taxonomic scope" value="Bacteria"/>
</dbReference>